<evidence type="ECO:0000313" key="3">
    <source>
        <dbReference type="Proteomes" id="UP001320245"/>
    </source>
</evidence>
<feature type="signal peptide" evidence="1">
    <location>
        <begin position="1"/>
        <end position="20"/>
    </location>
</feature>
<reference evidence="2 3" key="1">
    <citation type="journal article" date="2023" name="PLoS ONE">
        <title>Cytospora paraplurivora sp. nov. isolated from orchards with fruit tree decline syndrome in Ontario, Canada.</title>
        <authorList>
            <person name="Ilyukhin E."/>
            <person name="Nguyen H.D.T."/>
            <person name="Castle A.J."/>
            <person name="Ellouze W."/>
        </authorList>
    </citation>
    <scope>NUCLEOTIDE SEQUENCE [LARGE SCALE GENOMIC DNA]</scope>
    <source>
        <strain evidence="2 3">FDS-564</strain>
    </source>
</reference>
<keyword evidence="3" id="KW-1185">Reference proteome</keyword>
<evidence type="ECO:0000313" key="2">
    <source>
        <dbReference type="EMBL" id="KAK7726258.1"/>
    </source>
</evidence>
<accession>A0AAN9YC11</accession>
<keyword evidence="1" id="KW-0732">Signal</keyword>
<protein>
    <submittedName>
        <fullName evidence="2">Uncharacterized protein</fullName>
    </submittedName>
</protein>
<comment type="caution">
    <text evidence="2">The sequence shown here is derived from an EMBL/GenBank/DDBJ whole genome shotgun (WGS) entry which is preliminary data.</text>
</comment>
<organism evidence="2 3">
    <name type="scientific">Cytospora paraplurivora</name>
    <dbReference type="NCBI Taxonomy" id="2898453"/>
    <lineage>
        <taxon>Eukaryota</taxon>
        <taxon>Fungi</taxon>
        <taxon>Dikarya</taxon>
        <taxon>Ascomycota</taxon>
        <taxon>Pezizomycotina</taxon>
        <taxon>Sordariomycetes</taxon>
        <taxon>Sordariomycetidae</taxon>
        <taxon>Diaporthales</taxon>
        <taxon>Cytosporaceae</taxon>
        <taxon>Cytospora</taxon>
    </lineage>
</organism>
<dbReference type="EMBL" id="JAJSPL020000177">
    <property type="protein sequence ID" value="KAK7726258.1"/>
    <property type="molecule type" value="Genomic_DNA"/>
</dbReference>
<name>A0AAN9YC11_9PEZI</name>
<sequence>MKLYAILFTAIAIVAAITSAAPLDQSDSSSSDVFTTADEMTCRINGIPWVMTDWFVGKYIKGTNGDYKWVCAMLNDEGAKKHMLLGLHYIGKDESREIGQDECESGFTKEIKGYPRGA</sequence>
<proteinExistence type="predicted"/>
<evidence type="ECO:0000256" key="1">
    <source>
        <dbReference type="SAM" id="SignalP"/>
    </source>
</evidence>
<dbReference type="Proteomes" id="UP001320245">
    <property type="component" value="Unassembled WGS sequence"/>
</dbReference>
<dbReference type="AlphaFoldDB" id="A0AAN9YC11"/>
<feature type="chain" id="PRO_5042825499" evidence="1">
    <location>
        <begin position="21"/>
        <end position="118"/>
    </location>
</feature>
<gene>
    <name evidence="2" type="ORF">SLS53_009523</name>
</gene>